<evidence type="ECO:0000259" key="10">
    <source>
        <dbReference type="PROSITE" id="PS51123"/>
    </source>
</evidence>
<evidence type="ECO:0000256" key="8">
    <source>
        <dbReference type="SAM" id="MobiDB-lite"/>
    </source>
</evidence>
<evidence type="ECO:0000256" key="4">
    <source>
        <dbReference type="ARBA" id="ARBA00022692"/>
    </source>
</evidence>
<dbReference type="Pfam" id="PF13677">
    <property type="entry name" value="MotB_plug"/>
    <property type="match status" value="1"/>
</dbReference>
<dbReference type="SUPFAM" id="SSF103088">
    <property type="entry name" value="OmpA-like"/>
    <property type="match status" value="1"/>
</dbReference>
<keyword evidence="14" id="KW-1185">Reference proteome</keyword>
<dbReference type="InterPro" id="IPR025713">
    <property type="entry name" value="MotB-like_N_dom"/>
</dbReference>
<reference evidence="12 14" key="2">
    <citation type="submission" date="2024-01" db="EMBL/GenBank/DDBJ databases">
        <title>AV1 has a protective and therapeutic effect against plant viruses.</title>
        <authorList>
            <person name="Wang F."/>
        </authorList>
    </citation>
    <scope>NUCLEOTIDE SEQUENCE [LARGE SCALE GENOMIC DNA]</scope>
    <source>
        <strain evidence="12 14">AV1</strain>
    </source>
</reference>
<dbReference type="RefSeq" id="WP_131635439.1">
    <property type="nucleotide sequence ID" value="NZ_CP142124.1"/>
</dbReference>
<keyword evidence="4 9" id="KW-0812">Transmembrane</keyword>
<feature type="transmembrane region" description="Helical" evidence="9">
    <location>
        <begin position="28"/>
        <end position="50"/>
    </location>
</feature>
<accession>A0A4R0G140</accession>
<keyword evidence="11" id="KW-0966">Cell projection</keyword>
<name>A0A4R0G140_9ENTR</name>
<dbReference type="Pfam" id="PF00691">
    <property type="entry name" value="OmpA"/>
    <property type="match status" value="1"/>
</dbReference>
<keyword evidence="6 7" id="KW-0472">Membrane</keyword>
<keyword evidence="11" id="KW-0282">Flagellum</keyword>
<evidence type="ECO:0000256" key="7">
    <source>
        <dbReference type="PROSITE-ProRule" id="PRU00473"/>
    </source>
</evidence>
<dbReference type="PANTHER" id="PTHR30329:SF21">
    <property type="entry name" value="LIPOPROTEIN YIAD-RELATED"/>
    <property type="match status" value="1"/>
</dbReference>
<evidence type="ECO:0000256" key="3">
    <source>
        <dbReference type="ARBA" id="ARBA00022475"/>
    </source>
</evidence>
<comment type="subcellular location">
    <subcellularLocation>
        <location evidence="1">Cell membrane</location>
        <topology evidence="1">Single-pass membrane protein</topology>
    </subcellularLocation>
</comment>
<evidence type="ECO:0000256" key="5">
    <source>
        <dbReference type="ARBA" id="ARBA00022989"/>
    </source>
</evidence>
<sequence length="307" mass="34582">MRGNRGKEHTTIIKRSSRKSHDAFHGGAWKVAFADFTLAMMALFMVLWIMGSVTEEERKEIVSQLNGQSIFDGQTLSPITQPHGMGGKIAVTEKRDTDAQKNKHHKEAATPAAMAKSESLDDVKSRSQNEIEDLARIIMKITSAYDAQSNLKIEIVPQGLRILITDDRKREMFQRSSAILTPFFKRLLTEFAPALNKIDNKIIITGHTDATRFRDQDLYNNWNLSGERAMQARKVLTHAGLDQSKVLQVSGMADQMLIDPDNPLSSSNRRIEIMVLTQSASESLYQFFGQHGEKVIKPIVDRLSQQN</sequence>
<dbReference type="AlphaFoldDB" id="A0A4R0G140"/>
<dbReference type="PROSITE" id="PS51123">
    <property type="entry name" value="OMPA_2"/>
    <property type="match status" value="1"/>
</dbReference>
<evidence type="ECO:0000256" key="2">
    <source>
        <dbReference type="ARBA" id="ARBA00008914"/>
    </source>
</evidence>
<evidence type="ECO:0000313" key="14">
    <source>
        <dbReference type="Proteomes" id="UP001330482"/>
    </source>
</evidence>
<evidence type="ECO:0000256" key="1">
    <source>
        <dbReference type="ARBA" id="ARBA00004162"/>
    </source>
</evidence>
<evidence type="ECO:0000256" key="9">
    <source>
        <dbReference type="SAM" id="Phobius"/>
    </source>
</evidence>
<protein>
    <submittedName>
        <fullName evidence="11 12">Lateral flagellar export/assembly protein LafU</fullName>
    </submittedName>
</protein>
<dbReference type="EMBL" id="SJOO01000011">
    <property type="protein sequence ID" value="TCB90224.1"/>
    <property type="molecule type" value="Genomic_DNA"/>
</dbReference>
<keyword evidence="3" id="KW-1003">Cell membrane</keyword>
<proteinExistence type="inferred from homology"/>
<feature type="domain" description="OmpA-like" evidence="10">
    <location>
        <begin position="160"/>
        <end position="279"/>
    </location>
</feature>
<gene>
    <name evidence="11" type="primary">lafU</name>
    <name evidence="11" type="ORF">E0L20_19835</name>
    <name evidence="12" type="ORF">VPX56_02000</name>
</gene>
<comment type="similarity">
    <text evidence="2">Belongs to the MotB family.</text>
</comment>
<dbReference type="PANTHER" id="PTHR30329">
    <property type="entry name" value="STATOR ELEMENT OF FLAGELLAR MOTOR COMPLEX"/>
    <property type="match status" value="1"/>
</dbReference>
<evidence type="ECO:0000313" key="11">
    <source>
        <dbReference type="EMBL" id="TCB90224.1"/>
    </source>
</evidence>
<dbReference type="Gene3D" id="3.30.1330.60">
    <property type="entry name" value="OmpA-like domain"/>
    <property type="match status" value="1"/>
</dbReference>
<dbReference type="OrthoDB" id="9809186at2"/>
<dbReference type="NCBIfam" id="NF005273">
    <property type="entry name" value="PRK06778.1"/>
    <property type="match status" value="1"/>
</dbReference>
<dbReference type="EMBL" id="CP142124">
    <property type="protein sequence ID" value="WRW31923.1"/>
    <property type="molecule type" value="Genomic_DNA"/>
</dbReference>
<evidence type="ECO:0000313" key="12">
    <source>
        <dbReference type="EMBL" id="WRW31923.1"/>
    </source>
</evidence>
<feature type="region of interest" description="Disordered" evidence="8">
    <location>
        <begin position="97"/>
        <end position="122"/>
    </location>
</feature>
<dbReference type="CDD" id="cd07185">
    <property type="entry name" value="OmpA_C-like"/>
    <property type="match status" value="1"/>
</dbReference>
<keyword evidence="5 9" id="KW-1133">Transmembrane helix</keyword>
<dbReference type="Proteomes" id="UP001330482">
    <property type="component" value="Chromosome"/>
</dbReference>
<dbReference type="Proteomes" id="UP000291424">
    <property type="component" value="Unassembled WGS sequence"/>
</dbReference>
<dbReference type="InterPro" id="IPR036737">
    <property type="entry name" value="OmpA-like_sf"/>
</dbReference>
<keyword evidence="11" id="KW-0969">Cilium</keyword>
<organism evidence="11 13">
    <name type="scientific">Enterobacter wuhouensis</name>
    <dbReference type="NCBI Taxonomy" id="2529381"/>
    <lineage>
        <taxon>Bacteria</taxon>
        <taxon>Pseudomonadati</taxon>
        <taxon>Pseudomonadota</taxon>
        <taxon>Gammaproteobacteria</taxon>
        <taxon>Enterobacterales</taxon>
        <taxon>Enterobacteriaceae</taxon>
        <taxon>Enterobacter</taxon>
    </lineage>
</organism>
<evidence type="ECO:0000313" key="13">
    <source>
        <dbReference type="Proteomes" id="UP000291424"/>
    </source>
</evidence>
<dbReference type="GO" id="GO:0005886">
    <property type="term" value="C:plasma membrane"/>
    <property type="evidence" value="ECO:0007669"/>
    <property type="project" value="UniProtKB-SubCell"/>
</dbReference>
<evidence type="ECO:0000256" key="6">
    <source>
        <dbReference type="ARBA" id="ARBA00023136"/>
    </source>
</evidence>
<dbReference type="InterPro" id="IPR006665">
    <property type="entry name" value="OmpA-like"/>
</dbReference>
<reference evidence="11 13" key="1">
    <citation type="submission" date="2019-02" db="EMBL/GenBank/DDBJ databases">
        <title>The draft genome of Enterobacter spp. strains.</title>
        <authorList>
            <person name="Wang C."/>
            <person name="Feng Y."/>
            <person name="Zong Z."/>
        </authorList>
    </citation>
    <scope>NUCLEOTIDE SEQUENCE [LARGE SCALE GENOMIC DNA]</scope>
    <source>
        <strain evidence="11 13">WCHEW120002</strain>
    </source>
</reference>
<dbReference type="InterPro" id="IPR050330">
    <property type="entry name" value="Bact_OuterMem_StrucFunc"/>
</dbReference>